<dbReference type="RefSeq" id="WP_169343305.1">
    <property type="nucleotide sequence ID" value="NZ_JABBJJ010000011.1"/>
</dbReference>
<accession>A0A848L5Y9</accession>
<keyword evidence="6" id="KW-1185">Reference proteome</keyword>
<dbReference type="Gene3D" id="2.170.150.70">
    <property type="match status" value="1"/>
</dbReference>
<dbReference type="GO" id="GO:0016846">
    <property type="term" value="F:carbon-sulfur lyase activity"/>
    <property type="evidence" value="ECO:0007669"/>
    <property type="project" value="InterPro"/>
</dbReference>
<dbReference type="Proteomes" id="UP000518300">
    <property type="component" value="Unassembled WGS sequence"/>
</dbReference>
<evidence type="ECO:0000259" key="4">
    <source>
        <dbReference type="PROSITE" id="PS51891"/>
    </source>
</evidence>
<evidence type="ECO:0000256" key="3">
    <source>
        <dbReference type="ARBA" id="ARBA00022833"/>
    </source>
</evidence>
<dbReference type="SUPFAM" id="SSF51316">
    <property type="entry name" value="Mss4-like"/>
    <property type="match status" value="1"/>
</dbReference>
<name>A0A848L5Y9_9BACT</name>
<keyword evidence="2" id="KW-0479">Metal-binding</keyword>
<reference evidence="5 6" key="1">
    <citation type="submission" date="2020-04" db="EMBL/GenBank/DDBJ databases">
        <title>Draft genome of Pyxidicoccus fallax type strain.</title>
        <authorList>
            <person name="Whitworth D.E."/>
        </authorList>
    </citation>
    <scope>NUCLEOTIDE SEQUENCE [LARGE SCALE GENOMIC DNA]</scope>
    <source>
        <strain evidence="5 6">DSM 14698</strain>
    </source>
</reference>
<protein>
    <submittedName>
        <fullName evidence="5">GFA family protein</fullName>
    </submittedName>
</protein>
<sequence>MKKTYRGSCHCGAVRFETDIDLSEGTWKCNCTICTKARLWHSVVKPEEFRLLAGESELSEYQFHTRALHHLFCKHCGVHVFGWGEAPEIGRFYTPKLNCLDDVDLNALVHAPVFFVDGRNDNFKAPPAEVRHL</sequence>
<dbReference type="PANTHER" id="PTHR28620:SF1">
    <property type="entry name" value="CENP-V_GFA DOMAIN-CONTAINING PROTEIN"/>
    <property type="match status" value="1"/>
</dbReference>
<evidence type="ECO:0000256" key="2">
    <source>
        <dbReference type="ARBA" id="ARBA00022723"/>
    </source>
</evidence>
<dbReference type="EMBL" id="JABBJJ010000011">
    <property type="protein sequence ID" value="NMO14026.1"/>
    <property type="molecule type" value="Genomic_DNA"/>
</dbReference>
<dbReference type="AlphaFoldDB" id="A0A848L5Y9"/>
<evidence type="ECO:0000313" key="5">
    <source>
        <dbReference type="EMBL" id="NMO14026.1"/>
    </source>
</evidence>
<evidence type="ECO:0000256" key="1">
    <source>
        <dbReference type="ARBA" id="ARBA00005495"/>
    </source>
</evidence>
<dbReference type="PROSITE" id="PS51891">
    <property type="entry name" value="CENP_V_GFA"/>
    <property type="match status" value="1"/>
</dbReference>
<dbReference type="InterPro" id="IPR011057">
    <property type="entry name" value="Mss4-like_sf"/>
</dbReference>
<gene>
    <name evidence="5" type="ORF">HG543_04015</name>
</gene>
<dbReference type="GO" id="GO:0046872">
    <property type="term" value="F:metal ion binding"/>
    <property type="evidence" value="ECO:0007669"/>
    <property type="project" value="UniProtKB-KW"/>
</dbReference>
<comment type="caution">
    <text evidence="5">The sequence shown here is derived from an EMBL/GenBank/DDBJ whole genome shotgun (WGS) entry which is preliminary data.</text>
</comment>
<feature type="domain" description="CENP-V/GFA" evidence="4">
    <location>
        <begin position="5"/>
        <end position="129"/>
    </location>
</feature>
<organism evidence="5 6">
    <name type="scientific">Pyxidicoccus fallax</name>
    <dbReference type="NCBI Taxonomy" id="394095"/>
    <lineage>
        <taxon>Bacteria</taxon>
        <taxon>Pseudomonadati</taxon>
        <taxon>Myxococcota</taxon>
        <taxon>Myxococcia</taxon>
        <taxon>Myxococcales</taxon>
        <taxon>Cystobacterineae</taxon>
        <taxon>Myxococcaceae</taxon>
        <taxon>Pyxidicoccus</taxon>
    </lineage>
</organism>
<keyword evidence="3" id="KW-0862">Zinc</keyword>
<dbReference type="InterPro" id="IPR052355">
    <property type="entry name" value="CENP-V-like"/>
</dbReference>
<evidence type="ECO:0000313" key="6">
    <source>
        <dbReference type="Proteomes" id="UP000518300"/>
    </source>
</evidence>
<dbReference type="InterPro" id="IPR006913">
    <property type="entry name" value="CENP-V/GFA"/>
</dbReference>
<dbReference type="PANTHER" id="PTHR28620">
    <property type="entry name" value="CENTROMERE PROTEIN V"/>
    <property type="match status" value="1"/>
</dbReference>
<proteinExistence type="inferred from homology"/>
<dbReference type="Pfam" id="PF04828">
    <property type="entry name" value="GFA"/>
    <property type="match status" value="1"/>
</dbReference>
<comment type="similarity">
    <text evidence="1">Belongs to the Gfa family.</text>
</comment>